<organism evidence="9">
    <name type="scientific">Sarcoptes scabiei</name>
    <name type="common">Itch mite</name>
    <name type="synonym">Acarus scabiei</name>
    <dbReference type="NCBI Taxonomy" id="52283"/>
    <lineage>
        <taxon>Eukaryota</taxon>
        <taxon>Metazoa</taxon>
        <taxon>Ecdysozoa</taxon>
        <taxon>Arthropoda</taxon>
        <taxon>Chelicerata</taxon>
        <taxon>Arachnida</taxon>
        <taxon>Acari</taxon>
        <taxon>Acariformes</taxon>
        <taxon>Sarcoptiformes</taxon>
        <taxon>Astigmata</taxon>
        <taxon>Psoroptidia</taxon>
        <taxon>Sarcoptoidea</taxon>
        <taxon>Sarcoptidae</taxon>
        <taxon>Sarcoptinae</taxon>
        <taxon>Sarcoptes</taxon>
    </lineage>
</organism>
<accession>A0A834VD92</accession>
<dbReference type="SMART" id="SM00228">
    <property type="entry name" value="PDZ"/>
    <property type="match status" value="1"/>
</dbReference>
<dbReference type="PROSITE" id="PS50002">
    <property type="entry name" value="SH3"/>
    <property type="match status" value="1"/>
</dbReference>
<proteinExistence type="inferred from homology"/>
<feature type="region of interest" description="Disordered" evidence="4">
    <location>
        <begin position="1"/>
        <end position="27"/>
    </location>
</feature>
<dbReference type="SMART" id="SM00326">
    <property type="entry name" value="SH3"/>
    <property type="match status" value="1"/>
</dbReference>
<feature type="compositionally biased region" description="Basic residues" evidence="4">
    <location>
        <begin position="1"/>
        <end position="11"/>
    </location>
</feature>
<dbReference type="GO" id="GO:0030054">
    <property type="term" value="C:cell junction"/>
    <property type="evidence" value="ECO:0007669"/>
    <property type="project" value="UniProtKB-ARBA"/>
</dbReference>
<dbReference type="Pfam" id="PF00595">
    <property type="entry name" value="PDZ"/>
    <property type="match status" value="1"/>
</dbReference>
<dbReference type="InterPro" id="IPR014775">
    <property type="entry name" value="L27_C"/>
</dbReference>
<keyword evidence="2 3" id="KW-0728">SH3 domain</keyword>
<evidence type="ECO:0000256" key="4">
    <source>
        <dbReference type="SAM" id="MobiDB-lite"/>
    </source>
</evidence>
<dbReference type="Gene3D" id="1.10.287.650">
    <property type="entry name" value="L27 domain"/>
    <property type="match status" value="1"/>
</dbReference>
<gene>
    <name evidence="9" type="ORF">SSS_4777</name>
</gene>
<dbReference type="SUPFAM" id="SSF50044">
    <property type="entry name" value="SH3-domain"/>
    <property type="match status" value="1"/>
</dbReference>
<evidence type="ECO:0000259" key="6">
    <source>
        <dbReference type="PROSITE" id="PS50052"/>
    </source>
</evidence>
<dbReference type="CDD" id="cd10832">
    <property type="entry name" value="PDZ_MPP6-MPP2-like"/>
    <property type="match status" value="1"/>
</dbReference>
<dbReference type="PROSITE" id="PS00856">
    <property type="entry name" value="GUANYLATE_KINASE_1"/>
    <property type="match status" value="1"/>
</dbReference>
<evidence type="ECO:0000313" key="11">
    <source>
        <dbReference type="Proteomes" id="UP000070412"/>
    </source>
</evidence>
<dbReference type="SUPFAM" id="SSF101288">
    <property type="entry name" value="L27 domain"/>
    <property type="match status" value="1"/>
</dbReference>
<dbReference type="Pfam" id="PF07653">
    <property type="entry name" value="SH3_2"/>
    <property type="match status" value="1"/>
</dbReference>
<reference evidence="10" key="3">
    <citation type="submission" date="2022-06" db="UniProtKB">
        <authorList>
            <consortium name="EnsemblMetazoa"/>
        </authorList>
    </citation>
    <scope>IDENTIFICATION</scope>
</reference>
<dbReference type="EnsemblMetazoa" id="SSS_4777s_mrna">
    <property type="protein sequence ID" value="KAF7489463.1"/>
    <property type="gene ID" value="SSS_4777"/>
</dbReference>
<dbReference type="InterPro" id="IPR036034">
    <property type="entry name" value="PDZ_sf"/>
</dbReference>
<dbReference type="InterPro" id="IPR020590">
    <property type="entry name" value="Guanylate_kinase_CS"/>
</dbReference>
<dbReference type="SMART" id="SM00569">
    <property type="entry name" value="L27"/>
    <property type="match status" value="2"/>
</dbReference>
<evidence type="ECO:0000259" key="5">
    <source>
        <dbReference type="PROSITE" id="PS50002"/>
    </source>
</evidence>
<dbReference type="InterPro" id="IPR036028">
    <property type="entry name" value="SH3-like_dom_sf"/>
</dbReference>
<feature type="domain" description="PDZ" evidence="7">
    <location>
        <begin position="191"/>
        <end position="269"/>
    </location>
</feature>
<dbReference type="InterPro" id="IPR001478">
    <property type="entry name" value="PDZ"/>
</dbReference>
<dbReference type="FunFam" id="3.30.63.10:FF:000002">
    <property type="entry name" value="Guanylate kinase 1"/>
    <property type="match status" value="1"/>
</dbReference>
<dbReference type="InterPro" id="IPR050716">
    <property type="entry name" value="MAGUK"/>
</dbReference>
<evidence type="ECO:0000313" key="10">
    <source>
        <dbReference type="EnsemblMetazoa" id="KAF7489463.1"/>
    </source>
</evidence>
<dbReference type="FunFam" id="2.30.30.40:FF:000069">
    <property type="entry name" value="MAGUK p55 subfamily member 6"/>
    <property type="match status" value="1"/>
</dbReference>
<evidence type="ECO:0000259" key="7">
    <source>
        <dbReference type="PROSITE" id="PS50106"/>
    </source>
</evidence>
<evidence type="ECO:0000256" key="2">
    <source>
        <dbReference type="ARBA" id="ARBA00022443"/>
    </source>
</evidence>
<dbReference type="SUPFAM" id="SSF50156">
    <property type="entry name" value="PDZ domain-like"/>
    <property type="match status" value="1"/>
</dbReference>
<dbReference type="Pfam" id="PF00625">
    <property type="entry name" value="Guanylate_kin"/>
    <property type="match status" value="1"/>
</dbReference>
<reference evidence="9" key="2">
    <citation type="submission" date="2020-01" db="EMBL/GenBank/DDBJ databases">
        <authorList>
            <person name="Korhonen P.K.K."/>
            <person name="Guangxu M.G."/>
            <person name="Wang T.W."/>
            <person name="Stroehlein A.J.S."/>
            <person name="Young N.D."/>
            <person name="Ang C.-S.A."/>
            <person name="Fernando D.W.F."/>
            <person name="Lu H.L."/>
            <person name="Taylor S.T."/>
            <person name="Ehtesham M.E.M."/>
            <person name="Najaraj S.H.N."/>
            <person name="Harsha G.H.G."/>
            <person name="Madugundu A.M."/>
            <person name="Renuse S.R."/>
            <person name="Holt D.H."/>
            <person name="Pandey A.P."/>
            <person name="Papenfuss A.P."/>
            <person name="Gasser R.B.G."/>
            <person name="Fischer K.F."/>
        </authorList>
    </citation>
    <scope>NUCLEOTIDE SEQUENCE</scope>
    <source>
        <strain evidence="9">SSS_KF_BRIS2020</strain>
    </source>
</reference>
<evidence type="ECO:0000256" key="3">
    <source>
        <dbReference type="PROSITE-ProRule" id="PRU00192"/>
    </source>
</evidence>
<dbReference type="CDD" id="cd11862">
    <property type="entry name" value="SH3_MPP"/>
    <property type="match status" value="1"/>
</dbReference>
<feature type="domain" description="L27" evidence="8">
    <location>
        <begin position="106"/>
        <end position="163"/>
    </location>
</feature>
<feature type="domain" description="Guanylate kinase-like" evidence="6">
    <location>
        <begin position="401"/>
        <end position="611"/>
    </location>
</feature>
<dbReference type="InterPro" id="IPR036892">
    <property type="entry name" value="L27_dom_sf"/>
</dbReference>
<sequence length="629" mass="73083">MPEHHHHHLQNRSRISPKINNSKRINGSRSSYDALRASFEALNDTDEIDSKDIDFLKNLIESPVVKNLIKVQEKLETTVANQRNKSYRFENAKTIDDCNDEEDRIDDDEKIELKEIIGELKTVCKQMQRNQNARDLSRILNDPHFDALIDAHDSIIRKDFEEAKLSDESFEMDTINGFDDNQDNQPSAIRMVGIRKSKNEPLGITVKIENNSIVIARILAGGLIEKQGLLHVGDVILEVNGKEIRSPEQLQEEIRRSNESIIFKISPSPRDQIPSTSCFMRALFTYEPNHDKLLPCKEVGIAFKQGDILEVLNQEDPNWWQARRIDSATERAGLIPSQELEERRRAFVRPEFDYATKTSICGTKITKKKKKEMYLLQSNYEFDKAELSLYEEVCRTPPFERKTLILIGAQGVGRGTLKNRVTNYDPERFEIPIPHTSRPIRGDEIDGKNYFFISREQMEKDIVEGKYLEYGEYQGHLYGTKLETMRQVIRSGRMCVIDPNPQCLKLLKNAEFMPYVVFIAAPALDQLRYINEVNRNSNYGSRTYYTFDRAVGRSRRARTMQSLAEIYEDEDLQVTIEESARIQRAYEKYFDLTIINNNYDKTFEILREAVDSLSIEHQWVPINWIYNSD</sequence>
<protein>
    <submittedName>
        <fullName evidence="9">MAGUK p55 subfamily member 6</fullName>
    </submittedName>
</protein>
<evidence type="ECO:0000313" key="9">
    <source>
        <dbReference type="EMBL" id="KAF7489463.1"/>
    </source>
</evidence>
<dbReference type="PROSITE" id="PS50052">
    <property type="entry name" value="GUANYLATE_KINASE_2"/>
    <property type="match status" value="1"/>
</dbReference>
<dbReference type="SUPFAM" id="SSF52540">
    <property type="entry name" value="P-loop containing nucleoside triphosphate hydrolases"/>
    <property type="match status" value="1"/>
</dbReference>
<name>A0A834VD92_SARSC</name>
<dbReference type="Proteomes" id="UP000070412">
    <property type="component" value="Unassembled WGS sequence"/>
</dbReference>
<dbReference type="Gene3D" id="2.30.30.40">
    <property type="entry name" value="SH3 Domains"/>
    <property type="match status" value="1"/>
</dbReference>
<dbReference type="Gene3D" id="3.40.50.300">
    <property type="entry name" value="P-loop containing nucleotide triphosphate hydrolases"/>
    <property type="match status" value="1"/>
</dbReference>
<dbReference type="InterPro" id="IPR008145">
    <property type="entry name" value="GK/Ca_channel_bsu"/>
</dbReference>
<dbReference type="PROSITE" id="PS50106">
    <property type="entry name" value="PDZ"/>
    <property type="match status" value="1"/>
</dbReference>
<dbReference type="EMBL" id="WVUK01000065">
    <property type="protein sequence ID" value="KAF7489463.1"/>
    <property type="molecule type" value="Genomic_DNA"/>
</dbReference>
<reference evidence="11" key="1">
    <citation type="journal article" date="2020" name="PLoS Negl. Trop. Dis.">
        <title>High-quality nuclear genome for Sarcoptes scabiei-A critical resource for a neglected parasite.</title>
        <authorList>
            <person name="Korhonen P.K."/>
            <person name="Gasser R.B."/>
            <person name="Ma G."/>
            <person name="Wang T."/>
            <person name="Stroehlein A.J."/>
            <person name="Young N.D."/>
            <person name="Ang C.S."/>
            <person name="Fernando D.D."/>
            <person name="Lu H.C."/>
            <person name="Taylor S."/>
            <person name="Reynolds S.L."/>
            <person name="Mofiz E."/>
            <person name="Najaraj S.H."/>
            <person name="Gowda H."/>
            <person name="Madugundu A."/>
            <person name="Renuse S."/>
            <person name="Holt D."/>
            <person name="Pandey A."/>
            <person name="Papenfuss A.T."/>
            <person name="Fischer K."/>
        </authorList>
    </citation>
    <scope>NUCLEOTIDE SEQUENCE [LARGE SCALE GENOMIC DNA]</scope>
</reference>
<dbReference type="Pfam" id="PF02828">
    <property type="entry name" value="L27"/>
    <property type="match status" value="1"/>
</dbReference>
<dbReference type="Gene3D" id="2.30.42.10">
    <property type="match status" value="1"/>
</dbReference>
<feature type="domain" description="SH3" evidence="5">
    <location>
        <begin position="275"/>
        <end position="345"/>
    </location>
</feature>
<evidence type="ECO:0000256" key="1">
    <source>
        <dbReference type="ARBA" id="ARBA00007014"/>
    </source>
</evidence>
<dbReference type="InterPro" id="IPR008144">
    <property type="entry name" value="Guanylate_kin-like_dom"/>
</dbReference>
<dbReference type="OrthoDB" id="65789at2759"/>
<dbReference type="PANTHER" id="PTHR23122">
    <property type="entry name" value="MEMBRANE-ASSOCIATED GUANYLATE KINASE MAGUK"/>
    <property type="match status" value="1"/>
</dbReference>
<keyword evidence="11" id="KW-1185">Reference proteome</keyword>
<feature type="compositionally biased region" description="Polar residues" evidence="4">
    <location>
        <begin position="12"/>
        <end position="27"/>
    </location>
</feature>
<dbReference type="SMART" id="SM00072">
    <property type="entry name" value="GuKc"/>
    <property type="match status" value="1"/>
</dbReference>
<evidence type="ECO:0000259" key="8">
    <source>
        <dbReference type="PROSITE" id="PS51022"/>
    </source>
</evidence>
<dbReference type="InterPro" id="IPR001452">
    <property type="entry name" value="SH3_domain"/>
</dbReference>
<dbReference type="InterPro" id="IPR027417">
    <property type="entry name" value="P-loop_NTPase"/>
</dbReference>
<dbReference type="CDD" id="cd00071">
    <property type="entry name" value="GMPK"/>
    <property type="match status" value="1"/>
</dbReference>
<comment type="similarity">
    <text evidence="1">Belongs to the MAGUK family.</text>
</comment>
<dbReference type="InterPro" id="IPR004172">
    <property type="entry name" value="L27_dom"/>
</dbReference>
<dbReference type="AlphaFoldDB" id="A0A834VD92"/>
<dbReference type="PROSITE" id="PS51022">
    <property type="entry name" value="L27"/>
    <property type="match status" value="1"/>
</dbReference>